<feature type="region of interest" description="Disordered" evidence="5">
    <location>
        <begin position="1"/>
        <end position="24"/>
    </location>
</feature>
<feature type="transmembrane region" description="Helical" evidence="6">
    <location>
        <begin position="333"/>
        <end position="365"/>
    </location>
</feature>
<dbReference type="PANTHER" id="PTHR22950">
    <property type="entry name" value="AMINO ACID TRANSPORTER"/>
    <property type="match status" value="1"/>
</dbReference>
<comment type="subcellular location">
    <subcellularLocation>
        <location evidence="1">Membrane</location>
        <topology evidence="1">Multi-pass membrane protein</topology>
    </subcellularLocation>
</comment>
<evidence type="ECO:0000259" key="7">
    <source>
        <dbReference type="Pfam" id="PF01490"/>
    </source>
</evidence>
<gene>
    <name evidence="8" type="ORF">FCC1311_080112</name>
</gene>
<feature type="transmembrane region" description="Helical" evidence="6">
    <location>
        <begin position="251"/>
        <end position="270"/>
    </location>
</feature>
<dbReference type="OrthoDB" id="28208at2759"/>
<dbReference type="GO" id="GO:0016020">
    <property type="term" value="C:membrane"/>
    <property type="evidence" value="ECO:0007669"/>
    <property type="project" value="UniProtKB-SubCell"/>
</dbReference>
<dbReference type="EMBL" id="BEYU01000107">
    <property type="protein sequence ID" value="GBG31786.1"/>
    <property type="molecule type" value="Genomic_DNA"/>
</dbReference>
<evidence type="ECO:0000313" key="9">
    <source>
        <dbReference type="Proteomes" id="UP000241890"/>
    </source>
</evidence>
<evidence type="ECO:0000256" key="2">
    <source>
        <dbReference type="ARBA" id="ARBA00022692"/>
    </source>
</evidence>
<feature type="transmembrane region" description="Helical" evidence="6">
    <location>
        <begin position="377"/>
        <end position="395"/>
    </location>
</feature>
<feature type="transmembrane region" description="Helical" evidence="6">
    <location>
        <begin position="212"/>
        <end position="231"/>
    </location>
</feature>
<dbReference type="Pfam" id="PF01490">
    <property type="entry name" value="Aa_trans"/>
    <property type="match status" value="1"/>
</dbReference>
<keyword evidence="2 6" id="KW-0812">Transmembrane</keyword>
<evidence type="ECO:0000256" key="5">
    <source>
        <dbReference type="SAM" id="MobiDB-lite"/>
    </source>
</evidence>
<evidence type="ECO:0000313" key="8">
    <source>
        <dbReference type="EMBL" id="GBG31786.1"/>
    </source>
</evidence>
<evidence type="ECO:0000256" key="3">
    <source>
        <dbReference type="ARBA" id="ARBA00022989"/>
    </source>
</evidence>
<evidence type="ECO:0000256" key="6">
    <source>
        <dbReference type="SAM" id="Phobius"/>
    </source>
</evidence>
<evidence type="ECO:0000256" key="4">
    <source>
        <dbReference type="ARBA" id="ARBA00023136"/>
    </source>
</evidence>
<comment type="caution">
    <text evidence="8">The sequence shown here is derived from an EMBL/GenBank/DDBJ whole genome shotgun (WGS) entry which is preliminary data.</text>
</comment>
<keyword evidence="4 6" id="KW-0472">Membrane</keyword>
<name>A0A2R5GLK9_9STRA</name>
<feature type="transmembrane region" description="Helical" evidence="6">
    <location>
        <begin position="91"/>
        <end position="111"/>
    </location>
</feature>
<dbReference type="Proteomes" id="UP000241890">
    <property type="component" value="Unassembled WGS sequence"/>
</dbReference>
<keyword evidence="9" id="KW-1185">Reference proteome</keyword>
<organism evidence="8 9">
    <name type="scientific">Hondaea fermentalgiana</name>
    <dbReference type="NCBI Taxonomy" id="2315210"/>
    <lineage>
        <taxon>Eukaryota</taxon>
        <taxon>Sar</taxon>
        <taxon>Stramenopiles</taxon>
        <taxon>Bigyra</taxon>
        <taxon>Labyrinthulomycetes</taxon>
        <taxon>Thraustochytrida</taxon>
        <taxon>Thraustochytriidae</taxon>
        <taxon>Hondaea</taxon>
    </lineage>
</organism>
<feature type="transmembrane region" description="Helical" evidence="6">
    <location>
        <begin position="473"/>
        <end position="495"/>
    </location>
</feature>
<feature type="transmembrane region" description="Helical" evidence="6">
    <location>
        <begin position="407"/>
        <end position="424"/>
    </location>
</feature>
<feature type="transmembrane region" description="Helical" evidence="6">
    <location>
        <begin position="291"/>
        <end position="313"/>
    </location>
</feature>
<keyword evidence="3 6" id="KW-1133">Transmembrane helix</keyword>
<feature type="domain" description="Amino acid transporter transmembrane" evidence="7">
    <location>
        <begin position="56"/>
        <end position="431"/>
    </location>
</feature>
<accession>A0A2R5GLK9</accession>
<proteinExistence type="predicted"/>
<evidence type="ECO:0000256" key="1">
    <source>
        <dbReference type="ARBA" id="ARBA00004141"/>
    </source>
</evidence>
<dbReference type="InterPro" id="IPR013057">
    <property type="entry name" value="AA_transpt_TM"/>
</dbReference>
<feature type="transmembrane region" description="Helical" evidence="6">
    <location>
        <begin position="131"/>
        <end position="153"/>
    </location>
</feature>
<dbReference type="InParanoid" id="A0A2R5GLK9"/>
<dbReference type="AlphaFoldDB" id="A0A2R5GLK9"/>
<feature type="transmembrane region" description="Helical" evidence="6">
    <location>
        <begin position="182"/>
        <end position="200"/>
    </location>
</feature>
<sequence>MRVEDETPRGSENGGGGDDDDVDRLDVELLQQDEENEARDSDDDEALAVSEEDCQATIASTVFNLSNNIVGAGILTLPQCFKQASIVEGSLLLIGVGVLSGISLVLIAVCCEATRCFSFRGMGERALGRSFGIAIQTVMFVYTFFSCVSFMILAGDFFSGKDGIPQGLCSGSQCHSWLADLFYERFGAVATLTLLVLAPLSSLRNLNALRFTSLLSIVGMFYLLYLLVSSYVEASRHKGLAPAKEIRVTTLSWGVFSAAPVVNVAFIAHYNVPRFYQEMKERSIRKFATAVALALGLCGSVYVLVALFGYLHFGEATKSDVLENFGKTSLKGTLGRVAMAAVVLFTYPLAFNSLRASAIALLGLCLPARDFARRRNFLTLTFALVALTFIPGSVLSDIGIVLDYKGAILGGCIGFAFPAWMFLARCNPSALPARCAKPSTDESSLQPLVGGHAAGPGFTGSSGELVFWTRASFAFFTWALISGIMGVAVTTINLVRAPSH</sequence>
<reference evidence="8 9" key="1">
    <citation type="submission" date="2017-12" db="EMBL/GenBank/DDBJ databases">
        <title>Sequencing, de novo assembly and annotation of complete genome of a new Thraustochytrid species, strain FCC1311.</title>
        <authorList>
            <person name="Sedici K."/>
            <person name="Godart F."/>
            <person name="Aiese Cigliano R."/>
            <person name="Sanseverino W."/>
            <person name="Barakat M."/>
            <person name="Ortet P."/>
            <person name="Marechal E."/>
            <person name="Cagnac O."/>
            <person name="Amato A."/>
        </authorList>
    </citation>
    <scope>NUCLEOTIDE SEQUENCE [LARGE SCALE GENOMIC DNA]</scope>
</reference>
<protein>
    <submittedName>
        <fullName evidence="8">Amino acid transporter, putative</fullName>
    </submittedName>
</protein>
<dbReference type="GO" id="GO:0015179">
    <property type="term" value="F:L-amino acid transmembrane transporter activity"/>
    <property type="evidence" value="ECO:0007669"/>
    <property type="project" value="TreeGrafter"/>
</dbReference>